<keyword evidence="2" id="KW-0813">Transport</keyword>
<dbReference type="AlphaFoldDB" id="H0UPB1"/>
<dbReference type="GO" id="GO:0015297">
    <property type="term" value="F:antiporter activity"/>
    <property type="evidence" value="ECO:0007669"/>
    <property type="project" value="UniProtKB-KW"/>
</dbReference>
<dbReference type="Pfam" id="PF03553">
    <property type="entry name" value="Na_H_antiporter"/>
    <property type="match status" value="2"/>
</dbReference>
<keyword evidence="6 9" id="KW-1133">Transmembrane helix</keyword>
<evidence type="ECO:0000256" key="8">
    <source>
        <dbReference type="ARBA" id="ARBA00038435"/>
    </source>
</evidence>
<dbReference type="NCBIfam" id="TIGR00931">
    <property type="entry name" value="antiport_nhaC"/>
    <property type="match status" value="1"/>
</dbReference>
<keyword evidence="4" id="KW-1003">Cell membrane</keyword>
<evidence type="ECO:0000256" key="3">
    <source>
        <dbReference type="ARBA" id="ARBA00022449"/>
    </source>
</evidence>
<evidence type="ECO:0000256" key="7">
    <source>
        <dbReference type="ARBA" id="ARBA00023136"/>
    </source>
</evidence>
<comment type="similarity">
    <text evidence="8">Belongs to the NhaC Na(+)/H(+) (TC 2.A.35) antiporter family.</text>
</comment>
<evidence type="ECO:0000256" key="9">
    <source>
        <dbReference type="SAM" id="Phobius"/>
    </source>
</evidence>
<feature type="transmembrane region" description="Helical" evidence="9">
    <location>
        <begin position="12"/>
        <end position="33"/>
    </location>
</feature>
<proteinExistence type="inferred from homology"/>
<dbReference type="STRING" id="926567.TheveDRAFT_0355"/>
<reference evidence="11 12" key="1">
    <citation type="submission" date="2011-10" db="EMBL/GenBank/DDBJ databases">
        <title>The Noncontiguous Finished genome of Thermanaerovibrio velox DSM 12556.</title>
        <authorList>
            <consortium name="US DOE Joint Genome Institute (JGI-PGF)"/>
            <person name="Lucas S."/>
            <person name="Copeland A."/>
            <person name="Lapidus A."/>
            <person name="Glavina del Rio T."/>
            <person name="Dalin E."/>
            <person name="Tice H."/>
            <person name="Bruce D."/>
            <person name="Goodwin L."/>
            <person name="Pitluck S."/>
            <person name="Peters L."/>
            <person name="Mikhailova N."/>
            <person name="Teshima H."/>
            <person name="Kyrpides N."/>
            <person name="Mavromatis K."/>
            <person name="Ivanova N."/>
            <person name="Markowitz V."/>
            <person name="Cheng J.-F."/>
            <person name="Hugenholtz P."/>
            <person name="Woyke T."/>
            <person name="Wu D."/>
            <person name="Spring S."/>
            <person name="Brambilla E.-M."/>
            <person name="Klenk H.-P."/>
            <person name="Eisen J.A."/>
        </authorList>
    </citation>
    <scope>NUCLEOTIDE SEQUENCE [LARGE SCALE GENOMIC DNA]</scope>
    <source>
        <strain evidence="11 12">DSM 12556</strain>
    </source>
</reference>
<dbReference type="eggNOG" id="COG1757">
    <property type="taxonomic scope" value="Bacteria"/>
</dbReference>
<dbReference type="PANTHER" id="PTHR33451">
    <property type="entry name" value="MALATE-2H(+)/NA(+)-LACTATE ANTIPORTER"/>
    <property type="match status" value="1"/>
</dbReference>
<organism evidence="11 12">
    <name type="scientific">Thermanaerovibrio velox DSM 12556</name>
    <dbReference type="NCBI Taxonomy" id="926567"/>
    <lineage>
        <taxon>Bacteria</taxon>
        <taxon>Thermotogati</taxon>
        <taxon>Synergistota</taxon>
        <taxon>Synergistia</taxon>
        <taxon>Synergistales</taxon>
        <taxon>Synergistaceae</taxon>
        <taxon>Thermanaerovibrio</taxon>
    </lineage>
</organism>
<feature type="domain" description="Na+/H+ antiporter NhaC-like C-terminal" evidence="10">
    <location>
        <begin position="309"/>
        <end position="487"/>
    </location>
</feature>
<evidence type="ECO:0000256" key="4">
    <source>
        <dbReference type="ARBA" id="ARBA00022475"/>
    </source>
</evidence>
<feature type="transmembrane region" description="Helical" evidence="9">
    <location>
        <begin position="346"/>
        <end position="364"/>
    </location>
</feature>
<protein>
    <submittedName>
        <fullName evidence="11">Na+ antiporter NhaC</fullName>
    </submittedName>
</protein>
<feature type="transmembrane region" description="Helical" evidence="9">
    <location>
        <begin position="265"/>
        <end position="284"/>
    </location>
</feature>
<dbReference type="InterPro" id="IPR018461">
    <property type="entry name" value="Na/H_Antiport_NhaC-like_C"/>
</dbReference>
<evidence type="ECO:0000256" key="2">
    <source>
        <dbReference type="ARBA" id="ARBA00022448"/>
    </source>
</evidence>
<dbReference type="OrthoDB" id="9762978at2"/>
<dbReference type="PANTHER" id="PTHR33451:SF3">
    <property type="entry name" value="MALATE-2H(+)_NA(+)-LACTATE ANTIPORTER"/>
    <property type="match status" value="1"/>
</dbReference>
<evidence type="ECO:0000256" key="6">
    <source>
        <dbReference type="ARBA" id="ARBA00022989"/>
    </source>
</evidence>
<evidence type="ECO:0000313" key="12">
    <source>
        <dbReference type="Proteomes" id="UP000005730"/>
    </source>
</evidence>
<keyword evidence="5 9" id="KW-0812">Transmembrane</keyword>
<keyword evidence="7 9" id="KW-0472">Membrane</keyword>
<dbReference type="InterPro" id="IPR052180">
    <property type="entry name" value="NhaC_Na-H+_Antiporter"/>
</dbReference>
<name>H0UPB1_9BACT</name>
<dbReference type="RefSeq" id="WP_006583018.1">
    <property type="nucleotide sequence ID" value="NZ_CM001377.1"/>
</dbReference>
<dbReference type="HOGENOM" id="CLU_033405_1_0_0"/>
<accession>H0UPB1</accession>
<dbReference type="EMBL" id="CM001377">
    <property type="protein sequence ID" value="EHM09524.1"/>
    <property type="molecule type" value="Genomic_DNA"/>
</dbReference>
<evidence type="ECO:0000313" key="11">
    <source>
        <dbReference type="EMBL" id="EHM09524.1"/>
    </source>
</evidence>
<evidence type="ECO:0000256" key="1">
    <source>
        <dbReference type="ARBA" id="ARBA00004651"/>
    </source>
</evidence>
<feature type="transmembrane region" description="Helical" evidence="9">
    <location>
        <begin position="112"/>
        <end position="133"/>
    </location>
</feature>
<feature type="transmembrane region" description="Helical" evidence="9">
    <location>
        <begin position="140"/>
        <end position="166"/>
    </location>
</feature>
<comment type="subcellular location">
    <subcellularLocation>
        <location evidence="1">Cell membrane</location>
        <topology evidence="1">Multi-pass membrane protein</topology>
    </subcellularLocation>
</comment>
<evidence type="ECO:0000256" key="5">
    <source>
        <dbReference type="ARBA" id="ARBA00022692"/>
    </source>
</evidence>
<gene>
    <name evidence="11" type="ORF">TheveDRAFT_0355</name>
</gene>
<evidence type="ECO:0000259" key="10">
    <source>
        <dbReference type="Pfam" id="PF03553"/>
    </source>
</evidence>
<dbReference type="Proteomes" id="UP000005730">
    <property type="component" value="Chromosome"/>
</dbReference>
<feature type="transmembrane region" description="Helical" evidence="9">
    <location>
        <begin position="39"/>
        <end position="56"/>
    </location>
</feature>
<sequence>MTEERKYRKPSLMEAVIVLLFSAAFIGAGVLYWEVSVHIPIVVAATFASLMGRFVVGRPWRDIEEGMVNGIMVGMQAMLILYIIGMLVGTWIPGGVVPSMIYYGLSILNPSAFLLTALIMCSIVSFATGTSWGTSGTVGIALMGIGAGLGIPAPITAGFIISGAYVGDKMSPLSDTTNLAPAVAGTDLFQHIRAMMWTTLPTYAIVCVVAVFLGMKYAGGSLDAAKIRAIQAILGGEFNISVTGLIPPILVIAMCVLKIPAIPGLFAGVVAGGVLAILNGYGIGDVLNVTLDGYTAQLSAKLAEASDMAAVAKILQEAGISGVAPEMAKEVGTLLSDLLTRGGMSSMYSTIALITCALSFGGIMERCGFLEVILDHVLKVVRSVGGLVASVITASFISNLFLGDQYLSIAMPGRIFKNAFDWKGLHPRMLSRSLEDSGTLTSVLIPWNTCGAYNSGVLGVKTVEYAPYAILNWLNPIMAIIITYLGIGVAWRGKDGEPVIAKNRPAELMEG</sequence>
<keyword evidence="3" id="KW-0050">Antiport</keyword>
<keyword evidence="12" id="KW-1185">Reference proteome</keyword>
<dbReference type="GO" id="GO:0005886">
    <property type="term" value="C:plasma membrane"/>
    <property type="evidence" value="ECO:0007669"/>
    <property type="project" value="UniProtKB-SubCell"/>
</dbReference>
<feature type="transmembrane region" description="Helical" evidence="9">
    <location>
        <begin position="238"/>
        <end position="259"/>
    </location>
</feature>
<feature type="domain" description="Na+/H+ antiporter NhaC-like C-terminal" evidence="10">
    <location>
        <begin position="163"/>
        <end position="302"/>
    </location>
</feature>
<feature type="transmembrane region" description="Helical" evidence="9">
    <location>
        <begin position="68"/>
        <end position="92"/>
    </location>
</feature>
<feature type="transmembrane region" description="Helical" evidence="9">
    <location>
        <begin position="200"/>
        <end position="218"/>
    </location>
</feature>
<feature type="transmembrane region" description="Helical" evidence="9">
    <location>
        <begin position="384"/>
        <end position="402"/>
    </location>
</feature>
<dbReference type="InterPro" id="IPR004770">
    <property type="entry name" value="Na/H_antiport_NhaC"/>
</dbReference>